<dbReference type="Proteomes" id="UP000472268">
    <property type="component" value="Chromosome 8"/>
</dbReference>
<sequence length="142" mass="16628">MVEPGFKPRQSTPEAKFRFDVFILFLRERLCVSRGGVPAHPGQRKKILAEKARQLMDWTKKNGVIRMSDAMFYHFVLETPRNHSVIVMFTSLQFRSCLIIKSADEFQTLAHSWQHSSAFNSKAFFWRRWILMKALRPSGCFS</sequence>
<accession>A0A673TCK1</accession>
<reference evidence="6" key="2">
    <citation type="submission" date="2025-08" db="UniProtKB">
        <authorList>
            <consortium name="Ensembl"/>
        </authorList>
    </citation>
    <scope>IDENTIFICATION</scope>
</reference>
<evidence type="ECO:0000256" key="4">
    <source>
        <dbReference type="ARBA" id="ARBA00022989"/>
    </source>
</evidence>
<dbReference type="GO" id="GO:0008250">
    <property type="term" value="C:oligosaccharyltransferase complex"/>
    <property type="evidence" value="ECO:0007669"/>
    <property type="project" value="TreeGrafter"/>
</dbReference>
<name>A0A673TCK1_SURSU</name>
<evidence type="ECO:0000256" key="5">
    <source>
        <dbReference type="ARBA" id="ARBA00023136"/>
    </source>
</evidence>
<keyword evidence="3" id="KW-0812">Transmembrane</keyword>
<dbReference type="AlphaFoldDB" id="A0A673TCK1"/>
<evidence type="ECO:0000256" key="1">
    <source>
        <dbReference type="ARBA" id="ARBA00004141"/>
    </source>
</evidence>
<dbReference type="GO" id="GO:0018279">
    <property type="term" value="P:protein N-linked glycosylation via asparagine"/>
    <property type="evidence" value="ECO:0007669"/>
    <property type="project" value="TreeGrafter"/>
</dbReference>
<proteinExistence type="predicted"/>
<reference evidence="6 7" key="1">
    <citation type="submission" date="2019-05" db="EMBL/GenBank/DDBJ databases">
        <title>A Chromosome-scale Meerkat (S. suricatta) Genome Assembly.</title>
        <authorList>
            <person name="Dudchenko O."/>
            <person name="Lieberman Aiden E."/>
            <person name="Tung J."/>
            <person name="Barreiro L.B."/>
            <person name="Clutton-Brock T.H."/>
        </authorList>
    </citation>
    <scope>NUCLEOTIDE SEQUENCE [LARGE SCALE GENOMIC DNA]</scope>
</reference>
<dbReference type="PANTHER" id="PTHR12692">
    <property type="entry name" value="DOLICHYL-DIPHOSPHOOLIGOSACCHARIDE--PROTEIN GLYCOSYLTRANSFERASE-RELATED"/>
    <property type="match status" value="1"/>
</dbReference>
<reference evidence="6" key="3">
    <citation type="submission" date="2025-09" db="UniProtKB">
        <authorList>
            <consortium name="Ensembl"/>
        </authorList>
    </citation>
    <scope>IDENTIFICATION</scope>
</reference>
<organism evidence="6 7">
    <name type="scientific">Suricata suricatta</name>
    <name type="common">Meerkat</name>
    <dbReference type="NCBI Taxonomy" id="37032"/>
    <lineage>
        <taxon>Eukaryota</taxon>
        <taxon>Metazoa</taxon>
        <taxon>Chordata</taxon>
        <taxon>Craniata</taxon>
        <taxon>Vertebrata</taxon>
        <taxon>Euteleostomi</taxon>
        <taxon>Mammalia</taxon>
        <taxon>Eutheria</taxon>
        <taxon>Laurasiatheria</taxon>
        <taxon>Carnivora</taxon>
        <taxon>Feliformia</taxon>
        <taxon>Herpestidae</taxon>
        <taxon>Suricata</taxon>
    </lineage>
</organism>
<evidence type="ECO:0000256" key="3">
    <source>
        <dbReference type="ARBA" id="ARBA00022692"/>
    </source>
</evidence>
<dbReference type="UniPathway" id="UPA00378"/>
<evidence type="ECO:0000256" key="2">
    <source>
        <dbReference type="ARBA" id="ARBA00004922"/>
    </source>
</evidence>
<evidence type="ECO:0000313" key="6">
    <source>
        <dbReference type="Ensembl" id="ENSSSUP00005006729.1"/>
    </source>
</evidence>
<evidence type="ECO:0000313" key="7">
    <source>
        <dbReference type="Proteomes" id="UP000472268"/>
    </source>
</evidence>
<protein>
    <submittedName>
        <fullName evidence="6">Uncharacterized protein</fullName>
    </submittedName>
</protein>
<keyword evidence="5" id="KW-0472">Membrane</keyword>
<dbReference type="Pfam" id="PF04756">
    <property type="entry name" value="OST3_OST6"/>
    <property type="match status" value="1"/>
</dbReference>
<comment type="subcellular location">
    <subcellularLocation>
        <location evidence="1">Membrane</location>
        <topology evidence="1">Multi-pass membrane protein</topology>
    </subcellularLocation>
</comment>
<dbReference type="InterPro" id="IPR021149">
    <property type="entry name" value="OligosaccharylTrfase_OST3/OST6"/>
</dbReference>
<keyword evidence="7" id="KW-1185">Reference proteome</keyword>
<keyword evidence="4" id="KW-1133">Transmembrane helix</keyword>
<comment type="pathway">
    <text evidence="2">Protein modification; protein glycosylation.</text>
</comment>
<dbReference type="Gene3D" id="3.40.30.10">
    <property type="entry name" value="Glutaredoxin"/>
    <property type="match status" value="1"/>
</dbReference>
<dbReference type="Ensembl" id="ENSSSUT00005007761.1">
    <property type="protein sequence ID" value="ENSSSUP00005006729.1"/>
    <property type="gene ID" value="ENSSSUG00005004365.1"/>
</dbReference>
<dbReference type="PANTHER" id="PTHR12692:SF4">
    <property type="entry name" value="MAGNESIUM TRANSPORTER PROTEIN 1"/>
    <property type="match status" value="1"/>
</dbReference>